<evidence type="ECO:0000313" key="2">
    <source>
        <dbReference type="Proteomes" id="UP000071641"/>
    </source>
</evidence>
<dbReference type="EMBL" id="FIZX01000002">
    <property type="protein sequence ID" value="CZF82194.1"/>
    <property type="molecule type" value="Genomic_DNA"/>
</dbReference>
<evidence type="ECO:0000313" key="1">
    <source>
        <dbReference type="EMBL" id="CZF82194.1"/>
    </source>
</evidence>
<dbReference type="STRING" id="1796497.GCE9029_03079"/>
<dbReference type="AlphaFoldDB" id="A0A128F727"/>
<gene>
    <name evidence="1" type="ORF">GCE9029_03079</name>
</gene>
<proteinExistence type="predicted"/>
<reference evidence="2" key="1">
    <citation type="submission" date="2016-02" db="EMBL/GenBank/DDBJ databases">
        <authorList>
            <person name="Rodrigo-Torres Lidia"/>
            <person name="Arahal R.David."/>
        </authorList>
    </citation>
    <scope>NUCLEOTIDE SEQUENCE [LARGE SCALE GENOMIC DNA]</scope>
    <source>
        <strain evidence="2">CECT 9029</strain>
    </source>
</reference>
<sequence length="39" mass="4652">MKITQILCLVQNPQIDGSDNAEKLDSHYWPFFQPFIDWL</sequence>
<keyword evidence="2" id="KW-1185">Reference proteome</keyword>
<protein>
    <submittedName>
        <fullName evidence="1">Uncharacterized protein</fullName>
    </submittedName>
</protein>
<name>A0A128F727_9GAMM</name>
<accession>A0A128F727</accession>
<organism evidence="1 2">
    <name type="scientific">Grimontia celer</name>
    <dbReference type="NCBI Taxonomy" id="1796497"/>
    <lineage>
        <taxon>Bacteria</taxon>
        <taxon>Pseudomonadati</taxon>
        <taxon>Pseudomonadota</taxon>
        <taxon>Gammaproteobacteria</taxon>
        <taxon>Vibrionales</taxon>
        <taxon>Vibrionaceae</taxon>
        <taxon>Grimontia</taxon>
    </lineage>
</organism>
<dbReference type="Proteomes" id="UP000071641">
    <property type="component" value="Unassembled WGS sequence"/>
</dbReference>